<protein>
    <submittedName>
        <fullName evidence="7">Sigma-70 family RNA polymerase sigma factor</fullName>
    </submittedName>
</protein>
<comment type="caution">
    <text evidence="7">The sequence shown here is derived from an EMBL/GenBank/DDBJ whole genome shotgun (WGS) entry which is preliminary data.</text>
</comment>
<dbReference type="Gene3D" id="1.10.10.10">
    <property type="entry name" value="Winged helix-like DNA-binding domain superfamily/Winged helix DNA-binding domain"/>
    <property type="match status" value="1"/>
</dbReference>
<accession>A0ABT7YGW1</accession>
<feature type="domain" description="RNA polymerase sigma-70 region 2" evidence="5">
    <location>
        <begin position="24"/>
        <end position="90"/>
    </location>
</feature>
<keyword evidence="8" id="KW-1185">Reference proteome</keyword>
<dbReference type="EMBL" id="JAUEPH010000008">
    <property type="protein sequence ID" value="MDN3205762.1"/>
    <property type="molecule type" value="Genomic_DNA"/>
</dbReference>
<evidence type="ECO:0000256" key="1">
    <source>
        <dbReference type="ARBA" id="ARBA00010641"/>
    </source>
</evidence>
<dbReference type="Pfam" id="PF08281">
    <property type="entry name" value="Sigma70_r4_2"/>
    <property type="match status" value="1"/>
</dbReference>
<dbReference type="SUPFAM" id="SSF88946">
    <property type="entry name" value="Sigma2 domain of RNA polymerase sigma factors"/>
    <property type="match status" value="1"/>
</dbReference>
<organism evidence="7 8">
    <name type="scientific">Algoriphagus sediminis</name>
    <dbReference type="NCBI Taxonomy" id="3057113"/>
    <lineage>
        <taxon>Bacteria</taxon>
        <taxon>Pseudomonadati</taxon>
        <taxon>Bacteroidota</taxon>
        <taxon>Cytophagia</taxon>
        <taxon>Cytophagales</taxon>
        <taxon>Cyclobacteriaceae</taxon>
        <taxon>Algoriphagus</taxon>
    </lineage>
</organism>
<dbReference type="PANTHER" id="PTHR43133:SF51">
    <property type="entry name" value="RNA POLYMERASE SIGMA FACTOR"/>
    <property type="match status" value="1"/>
</dbReference>
<dbReference type="InterPro" id="IPR039425">
    <property type="entry name" value="RNA_pol_sigma-70-like"/>
</dbReference>
<dbReference type="Proteomes" id="UP001171916">
    <property type="component" value="Unassembled WGS sequence"/>
</dbReference>
<dbReference type="InterPro" id="IPR013325">
    <property type="entry name" value="RNA_pol_sigma_r2"/>
</dbReference>
<gene>
    <name evidence="7" type="ORF">QVH07_16495</name>
</gene>
<dbReference type="PANTHER" id="PTHR43133">
    <property type="entry name" value="RNA POLYMERASE ECF-TYPE SIGMA FACTO"/>
    <property type="match status" value="1"/>
</dbReference>
<evidence type="ECO:0000259" key="6">
    <source>
        <dbReference type="Pfam" id="PF08281"/>
    </source>
</evidence>
<dbReference type="RefSeq" id="WP_290002622.1">
    <property type="nucleotide sequence ID" value="NZ_JAUEPH010000008.1"/>
</dbReference>
<evidence type="ECO:0000256" key="3">
    <source>
        <dbReference type="ARBA" id="ARBA00023082"/>
    </source>
</evidence>
<dbReference type="SUPFAM" id="SSF88659">
    <property type="entry name" value="Sigma3 and sigma4 domains of RNA polymerase sigma factors"/>
    <property type="match status" value="1"/>
</dbReference>
<dbReference type="InterPro" id="IPR014284">
    <property type="entry name" value="RNA_pol_sigma-70_dom"/>
</dbReference>
<proteinExistence type="inferred from homology"/>
<keyword evidence="4" id="KW-0804">Transcription</keyword>
<dbReference type="Gene3D" id="1.10.1740.10">
    <property type="match status" value="1"/>
</dbReference>
<evidence type="ECO:0000259" key="5">
    <source>
        <dbReference type="Pfam" id="PF04542"/>
    </source>
</evidence>
<dbReference type="NCBIfam" id="TIGR02937">
    <property type="entry name" value="sigma70-ECF"/>
    <property type="match status" value="1"/>
</dbReference>
<reference evidence="7" key="1">
    <citation type="submission" date="2023-06" db="EMBL/GenBank/DDBJ databases">
        <title>Robiginitalea aurantiacus sp. nov. and Algoriphagus sediminis sp. nov., isolated from coastal sediment.</title>
        <authorList>
            <person name="Zhou Z.Y."/>
            <person name="An J."/>
            <person name="Jia Y.W."/>
            <person name="Du Z.J."/>
        </authorList>
    </citation>
    <scope>NUCLEOTIDE SEQUENCE</scope>
    <source>
        <strain evidence="7">C2-7</strain>
    </source>
</reference>
<evidence type="ECO:0000313" key="7">
    <source>
        <dbReference type="EMBL" id="MDN3205762.1"/>
    </source>
</evidence>
<evidence type="ECO:0000313" key="8">
    <source>
        <dbReference type="Proteomes" id="UP001171916"/>
    </source>
</evidence>
<keyword evidence="3" id="KW-0731">Sigma factor</keyword>
<evidence type="ECO:0000256" key="2">
    <source>
        <dbReference type="ARBA" id="ARBA00023015"/>
    </source>
</evidence>
<comment type="similarity">
    <text evidence="1">Belongs to the sigma-70 factor family. ECF subfamily.</text>
</comment>
<dbReference type="Pfam" id="PF04542">
    <property type="entry name" value="Sigma70_r2"/>
    <property type="match status" value="1"/>
</dbReference>
<dbReference type="InterPro" id="IPR013324">
    <property type="entry name" value="RNA_pol_sigma_r3/r4-like"/>
</dbReference>
<sequence length="190" mass="22393">MQFEEDSFYVEKTKNGDLKAFGKLVQKHQGYAFTLAQRILNNHHESEEAVQDAFVKAFQAINSFEGKAKFTTWLYTIIYNEAIQRFRKRKNHSDIEDFREDCEFHSNQLDGFSLLNSNERKEILKEGLSKMKPAESAVLTLFYLNQFSIKEIEKITYQSNSQVKILLHRGRKNLYDILQRQTKNELSQLL</sequence>
<dbReference type="InterPro" id="IPR013249">
    <property type="entry name" value="RNA_pol_sigma70_r4_t2"/>
</dbReference>
<dbReference type="InterPro" id="IPR007627">
    <property type="entry name" value="RNA_pol_sigma70_r2"/>
</dbReference>
<feature type="domain" description="RNA polymerase sigma factor 70 region 4 type 2" evidence="6">
    <location>
        <begin position="123"/>
        <end position="174"/>
    </location>
</feature>
<evidence type="ECO:0000256" key="4">
    <source>
        <dbReference type="ARBA" id="ARBA00023163"/>
    </source>
</evidence>
<keyword evidence="2" id="KW-0805">Transcription regulation</keyword>
<name>A0ABT7YGW1_9BACT</name>
<dbReference type="InterPro" id="IPR036388">
    <property type="entry name" value="WH-like_DNA-bd_sf"/>
</dbReference>